<dbReference type="InterPro" id="IPR031304">
    <property type="entry name" value="SLT_2"/>
</dbReference>
<dbReference type="InterPro" id="IPR023346">
    <property type="entry name" value="Lysozyme-like_dom_sf"/>
</dbReference>
<dbReference type="Gene3D" id="1.10.8.350">
    <property type="entry name" value="Bacterial muramidase"/>
    <property type="match status" value="1"/>
</dbReference>
<evidence type="ECO:0000313" key="3">
    <source>
        <dbReference type="EMBL" id="MDT0619106.1"/>
    </source>
</evidence>
<gene>
    <name evidence="3" type="primary">mltB</name>
    <name evidence="3" type="ORF">RM531_11530</name>
</gene>
<dbReference type="RefSeq" id="WP_311659421.1">
    <property type="nucleotide sequence ID" value="NZ_JAVRHY010000010.1"/>
</dbReference>
<protein>
    <submittedName>
        <fullName evidence="3">Lytic murein transglycosylase B</fullName>
    </submittedName>
</protein>
<organism evidence="3 4">
    <name type="scientific">Spectribacter acetivorans</name>
    <dbReference type="NCBI Taxonomy" id="3075603"/>
    <lineage>
        <taxon>Bacteria</taxon>
        <taxon>Pseudomonadati</taxon>
        <taxon>Pseudomonadota</taxon>
        <taxon>Gammaproteobacteria</taxon>
        <taxon>Salinisphaerales</taxon>
        <taxon>Salinisphaeraceae</taxon>
        <taxon>Spectribacter</taxon>
    </lineage>
</organism>
<evidence type="ECO:0000256" key="1">
    <source>
        <dbReference type="SAM" id="SignalP"/>
    </source>
</evidence>
<feature type="chain" id="PRO_5045135498" evidence="1">
    <location>
        <begin position="26"/>
        <end position="336"/>
    </location>
</feature>
<evidence type="ECO:0000313" key="4">
    <source>
        <dbReference type="Proteomes" id="UP001259982"/>
    </source>
</evidence>
<dbReference type="SUPFAM" id="SSF53955">
    <property type="entry name" value="Lysozyme-like"/>
    <property type="match status" value="1"/>
</dbReference>
<dbReference type="PANTHER" id="PTHR30163">
    <property type="entry name" value="MEMBRANE-BOUND LYTIC MUREIN TRANSGLYCOSYLASE B"/>
    <property type="match status" value="1"/>
</dbReference>
<comment type="caution">
    <text evidence="3">The sequence shown here is derived from an EMBL/GenBank/DDBJ whole genome shotgun (WGS) entry which is preliminary data.</text>
</comment>
<dbReference type="EMBL" id="JAVRHY010000010">
    <property type="protein sequence ID" value="MDT0619106.1"/>
    <property type="molecule type" value="Genomic_DNA"/>
</dbReference>
<evidence type="ECO:0000259" key="2">
    <source>
        <dbReference type="Pfam" id="PF13406"/>
    </source>
</evidence>
<proteinExistence type="predicted"/>
<accession>A0ABU3B9F8</accession>
<dbReference type="Pfam" id="PF13406">
    <property type="entry name" value="SLT_2"/>
    <property type="match status" value="1"/>
</dbReference>
<sequence length="336" mass="37185">MTLALRVPGLLAVLILTAAIAPAWADYRDHPRAGDLVSELEREHGLDPAWVRSRLAEAESRPHIIETMRKPAERVLRWHEYRQIFLDQPRIDAGAAFLRDHADIVSRVEQEYGVPGPIIAAIIGVETRYGGFIGRDRVLDALATLGFDYPPRADFFRRELGQFLVLAREEKIDIDTALGSYAGAMGMPQFIPSSYRHYAVDGDGDGRRDLWNSPADIIASVANYLAEHGWQRDGRVALPGRTEGGDLSGLTRSKRKTRYEYRDLTAAGLRVAVDPPADDTPVGLVELAGNHGPEFWVGLNNFFVITTYNHSRLYAMAVCQLADAIAAARSRKAPSA</sequence>
<dbReference type="NCBIfam" id="TIGR02282">
    <property type="entry name" value="MltB"/>
    <property type="match status" value="1"/>
</dbReference>
<dbReference type="InterPro" id="IPR043426">
    <property type="entry name" value="MltB-like"/>
</dbReference>
<keyword evidence="4" id="KW-1185">Reference proteome</keyword>
<feature type="signal peptide" evidence="1">
    <location>
        <begin position="1"/>
        <end position="25"/>
    </location>
</feature>
<feature type="domain" description="Transglycosylase SLT" evidence="2">
    <location>
        <begin position="38"/>
        <end position="323"/>
    </location>
</feature>
<dbReference type="InterPro" id="IPR011757">
    <property type="entry name" value="Lytic_transglycosylase_MltB"/>
</dbReference>
<name>A0ABU3B9F8_9GAMM</name>
<dbReference type="Proteomes" id="UP001259982">
    <property type="component" value="Unassembled WGS sequence"/>
</dbReference>
<keyword evidence="1" id="KW-0732">Signal</keyword>
<dbReference type="PANTHER" id="PTHR30163:SF9">
    <property type="entry name" value="MEMBRANE-BOUND LYTIC MUREIN TRANSGLYCOSYLASE B"/>
    <property type="match status" value="1"/>
</dbReference>
<dbReference type="CDD" id="cd13399">
    <property type="entry name" value="Slt35-like"/>
    <property type="match status" value="1"/>
</dbReference>
<dbReference type="Gene3D" id="1.10.530.10">
    <property type="match status" value="1"/>
</dbReference>
<reference evidence="3 4" key="1">
    <citation type="submission" date="2023-09" db="EMBL/GenBank/DDBJ databases">
        <authorList>
            <person name="Rey-Velasco X."/>
        </authorList>
    </citation>
    <scope>NUCLEOTIDE SEQUENCE [LARGE SCALE GENOMIC DNA]</scope>
    <source>
        <strain evidence="3 4">P385</strain>
    </source>
</reference>